<sequence length="1348" mass="154799">MLELTNTRQWKDEPVVNYIDRWRSLSLNCKDRLSEPSAIEMCIREMHWSLSYILQGIRPNTFEELATRAHDMELSITANATDGLPIQISRVQPPRQSNERQENKKGGKPPSRLSNKESMAINTAPMKIATKVSRKVTERLDPFQNRSIKRPTLKEMQEKEYPFLESDLQGMFDDLFKEKLLELPEMKRPEEAGQVNDPNYCCYHRLIGHPLTKCFVFKDKIMELARQGKILLEEDKASVNQTTIMFRSVCCPIEVLPTSSSALSVQTEFEKSSIENVVEDDNEGWTLVTRKRTCKPKTKKHIFPKSMRSTKAKVIVKRQNATKKQKRVTTTPISSDFQLLQEVRQPVTLREFIPKGYLSDDTDKSTSCNVVKAENPQVTQIGTEFEKKLKVDDKPLVDCATTIIFYDDDLTVEFKTHNRPLFVSAYVREQKMNQILIDGGSAVNIMSVRAMKELGISSDELSQSRLMIQGFNQGGQRAIGLIRLELLIGELSSSALFHIIEAKTSYNMLLGRPWIHENEIIPSTLHQYFKYCRDGIVKKVTADDKPFTEAETHFADAKFYLHKEAKRKESVKEESQDSKVPILRYTPRSKREEGQSSFIRNDTLNVPLTKIEPVKIEKVSLQGFVRPKEEPVVEHYSLPTNRTQEGFDPNAYRLLAKAGYNPNEKNTLGKLPPEVTGENTHGLTPTQKMLKEKGYNVESPSMGVGYQPPSPVRIMIKRASCNYVNEEMEVTSRKRSVFDRLGNKSKRTSMFDRLGPQPKNLKSPVYKRFGSKKQEYQVAREESLTPIKRNGPRKRVSNFFMHYGDLFNVRIETIFEEQGQESMASCHHITISDPEKEEEDANDAPPELEQGVKNTVDELKEINLGTSDDPRPIYISSCMTPEEEIEYVDLLLEFRDVFALNYSEMPGLDPRVAVHNLSVKRGTKPVKQTQRRFRLELIPLIENEINRLIETGFIREVKYPTWISSIVPVRKNNGQIRVCVDFRDLNEACPKDDFPLPITELTVDATTGHEALSFLDGSSGYNQIRMAPEDEELTAFRTPKGIYCYKVMPFGLKNAGATYQRAMQRIFDDMLHRNVECYVDDLVVKSKKRKDHIQDLRRVFQRLRRYQLKMNPLKCAFGVTSGKFLGFIVHQRGIEVDRSKIDAIVNMPEPRNIHELKSLQGKLAYIRRFISNLAGRCQPFSRLMKKGVPFEWDESCRNAFTSIKAYLMNPPVLAAPIPGKPLILYISAQERSVGALLAQENDEGKENALYYLSRMMTSNELNYSPIEKLCLALIFVIQKLKHYFQAHTIRLISKSNPIKYVMAKPVLSDRLARWYLQFQQFEIIYVPAKAVKEQILADFLADHPLPAE</sequence>
<dbReference type="Pfam" id="PF17919">
    <property type="entry name" value="RT_RNaseH_2"/>
    <property type="match status" value="1"/>
</dbReference>
<dbReference type="InterPro" id="IPR043502">
    <property type="entry name" value="DNA/RNA_pol_sf"/>
</dbReference>
<dbReference type="InterPro" id="IPR000477">
    <property type="entry name" value="RT_dom"/>
</dbReference>
<name>A0ABM4UW22_COFAR</name>
<dbReference type="PANTHER" id="PTHR37984:SF5">
    <property type="entry name" value="PROTEIN NYNRIN-LIKE"/>
    <property type="match status" value="1"/>
</dbReference>
<evidence type="ECO:0000259" key="7">
    <source>
        <dbReference type="PROSITE" id="PS50878"/>
    </source>
</evidence>
<keyword evidence="4" id="KW-0255">Endonuclease</keyword>
<dbReference type="PROSITE" id="PS50878">
    <property type="entry name" value="RT_POL"/>
    <property type="match status" value="1"/>
</dbReference>
<keyword evidence="8" id="KW-1185">Reference proteome</keyword>
<evidence type="ECO:0000313" key="10">
    <source>
        <dbReference type="RefSeq" id="XP_071911453.1"/>
    </source>
</evidence>
<keyword evidence="3" id="KW-0540">Nuclease</keyword>
<dbReference type="SUPFAM" id="SSF50630">
    <property type="entry name" value="Acid proteases"/>
    <property type="match status" value="1"/>
</dbReference>
<dbReference type="RefSeq" id="XP_071911452.1">
    <property type="nucleotide sequence ID" value="XM_072055351.1"/>
</dbReference>
<keyword evidence="1" id="KW-0808">Transferase</keyword>
<dbReference type="Pfam" id="PF00078">
    <property type="entry name" value="RVT_1"/>
    <property type="match status" value="1"/>
</dbReference>
<dbReference type="CDD" id="cd09274">
    <property type="entry name" value="RNase_HI_RT_Ty3"/>
    <property type="match status" value="1"/>
</dbReference>
<accession>A0ABM4UW22</accession>
<dbReference type="CDD" id="cd01647">
    <property type="entry name" value="RT_LTR"/>
    <property type="match status" value="1"/>
</dbReference>
<dbReference type="RefSeq" id="XP_071911453.1">
    <property type="nucleotide sequence ID" value="XM_072055352.1"/>
</dbReference>
<dbReference type="Gene3D" id="3.10.10.10">
    <property type="entry name" value="HIV Type 1 Reverse Transcriptase, subunit A, domain 1"/>
    <property type="match status" value="1"/>
</dbReference>
<dbReference type="InterPro" id="IPR041577">
    <property type="entry name" value="RT_RNaseH_2"/>
</dbReference>
<gene>
    <name evidence="9 10" type="primary">LOC113694864</name>
</gene>
<dbReference type="CDD" id="cd00303">
    <property type="entry name" value="retropepsin_like"/>
    <property type="match status" value="1"/>
</dbReference>
<dbReference type="GeneID" id="113694864"/>
<dbReference type="InterPro" id="IPR021109">
    <property type="entry name" value="Peptidase_aspartic_dom_sf"/>
</dbReference>
<evidence type="ECO:0000256" key="6">
    <source>
        <dbReference type="SAM" id="MobiDB-lite"/>
    </source>
</evidence>
<keyword evidence="5" id="KW-0511">Multifunctional enzyme</keyword>
<feature type="region of interest" description="Disordered" evidence="6">
    <location>
        <begin position="570"/>
        <end position="595"/>
    </location>
</feature>
<organism evidence="8 9">
    <name type="scientific">Coffea arabica</name>
    <name type="common">Arabian coffee</name>
    <dbReference type="NCBI Taxonomy" id="13443"/>
    <lineage>
        <taxon>Eukaryota</taxon>
        <taxon>Viridiplantae</taxon>
        <taxon>Streptophyta</taxon>
        <taxon>Embryophyta</taxon>
        <taxon>Tracheophyta</taxon>
        <taxon>Spermatophyta</taxon>
        <taxon>Magnoliopsida</taxon>
        <taxon>eudicotyledons</taxon>
        <taxon>Gunneridae</taxon>
        <taxon>Pentapetalae</taxon>
        <taxon>asterids</taxon>
        <taxon>lamiids</taxon>
        <taxon>Gentianales</taxon>
        <taxon>Rubiaceae</taxon>
        <taxon>Ixoroideae</taxon>
        <taxon>Gardenieae complex</taxon>
        <taxon>Bertiereae - Coffeeae clade</taxon>
        <taxon>Coffeeae</taxon>
        <taxon>Coffea</taxon>
    </lineage>
</organism>
<evidence type="ECO:0000256" key="1">
    <source>
        <dbReference type="ARBA" id="ARBA00022679"/>
    </source>
</evidence>
<proteinExistence type="predicted"/>
<dbReference type="Gene3D" id="3.30.70.270">
    <property type="match status" value="2"/>
</dbReference>
<evidence type="ECO:0000256" key="2">
    <source>
        <dbReference type="ARBA" id="ARBA00022695"/>
    </source>
</evidence>
<evidence type="ECO:0000313" key="9">
    <source>
        <dbReference type="RefSeq" id="XP_071911452.1"/>
    </source>
</evidence>
<reference evidence="9 10" key="1">
    <citation type="submission" date="2025-05" db="UniProtKB">
        <authorList>
            <consortium name="RefSeq"/>
        </authorList>
    </citation>
    <scope>IDENTIFICATION</scope>
    <source>
        <tissue evidence="9 10">Leaves</tissue>
    </source>
</reference>
<dbReference type="InterPro" id="IPR043128">
    <property type="entry name" value="Rev_trsase/Diguanyl_cyclase"/>
</dbReference>
<dbReference type="Gene3D" id="2.40.70.10">
    <property type="entry name" value="Acid Proteases"/>
    <property type="match status" value="1"/>
</dbReference>
<dbReference type="Proteomes" id="UP001652660">
    <property type="component" value="Chromosome 6e"/>
</dbReference>
<keyword evidence="4" id="KW-0378">Hydrolase</keyword>
<dbReference type="InterPro" id="IPR050951">
    <property type="entry name" value="Retrovirus_Pol_polyprotein"/>
</dbReference>
<feature type="region of interest" description="Disordered" evidence="6">
    <location>
        <begin position="84"/>
        <end position="120"/>
    </location>
</feature>
<evidence type="ECO:0000256" key="5">
    <source>
        <dbReference type="ARBA" id="ARBA00023268"/>
    </source>
</evidence>
<feature type="region of interest" description="Disordered" evidence="6">
    <location>
        <begin position="663"/>
        <end position="684"/>
    </location>
</feature>
<evidence type="ECO:0000313" key="8">
    <source>
        <dbReference type="Proteomes" id="UP001652660"/>
    </source>
</evidence>
<feature type="domain" description="Reverse transcriptase" evidence="7">
    <location>
        <begin position="950"/>
        <end position="1129"/>
    </location>
</feature>
<protein>
    <recommendedName>
        <fullName evidence="7">Reverse transcriptase domain-containing protein</fullName>
    </recommendedName>
</protein>
<evidence type="ECO:0000256" key="3">
    <source>
        <dbReference type="ARBA" id="ARBA00022722"/>
    </source>
</evidence>
<keyword evidence="2" id="KW-0548">Nucleotidyltransferase</keyword>
<evidence type="ECO:0000256" key="4">
    <source>
        <dbReference type="ARBA" id="ARBA00022759"/>
    </source>
</evidence>
<dbReference type="SUPFAM" id="SSF56672">
    <property type="entry name" value="DNA/RNA polymerases"/>
    <property type="match status" value="1"/>
</dbReference>
<dbReference type="PANTHER" id="PTHR37984">
    <property type="entry name" value="PROTEIN CBG26694"/>
    <property type="match status" value="1"/>
</dbReference>